<dbReference type="Gene3D" id="3.30.559.30">
    <property type="entry name" value="Nonribosomal peptide synthetase, condensation domain"/>
    <property type="match status" value="1"/>
</dbReference>
<accession>A0ABQ4IT14</accession>
<evidence type="ECO:0000313" key="1">
    <source>
        <dbReference type="EMBL" id="GIJ21064.1"/>
    </source>
</evidence>
<dbReference type="Proteomes" id="UP000643165">
    <property type="component" value="Unassembled WGS sequence"/>
</dbReference>
<sequence length="451" mass="48717">MTCPRPDTSREASYLQDAKWPHRHGATGILRALRICGELPVARLRAAVTEVSTALPVLTWNAVVDGARLRFRPGTGPTFVELATQDGESAAVALLRAERDRPVAAERDAMVRFLFIRCGPAESVLGLVADELLLDERAVYHVLAAVMECYAGRFRPEHHRDITTMATFEPLTDAARANRRTWWSRWLAAGPANGGWVDAADGWSAETVTRRLDVPGPRWRALAAVGGTLRDNGSMAVLALVAWALRDSGPDHGAADQRAVELATVLDLRDILGLGDIVGPLTDRVVLRVDLPSDAGAGPSFRELLRRAQAGLLRSVTHYLPYPELIGLGLELELIDPVRPAARWGAQVHLCRNPPRSGPARDAGTAEVLGAEVELFRESDLLAGSVAPSLPHWDGSWLNIHIGESDGGTAVLAEAMGPDAEHHADRLVRDLGWLIEQAEADPDAPLTTNAP</sequence>
<dbReference type="InterPro" id="IPR023213">
    <property type="entry name" value="CAT-like_dom_sf"/>
</dbReference>
<keyword evidence="2" id="KW-1185">Reference proteome</keyword>
<name>A0ABQ4IT14_9ACTN</name>
<proteinExistence type="predicted"/>
<dbReference type="Gene3D" id="3.30.559.10">
    <property type="entry name" value="Chloramphenicol acetyltransferase-like domain"/>
    <property type="match status" value="1"/>
</dbReference>
<evidence type="ECO:0000313" key="2">
    <source>
        <dbReference type="Proteomes" id="UP000643165"/>
    </source>
</evidence>
<gene>
    <name evidence="1" type="ORF">Vlu01_16880</name>
</gene>
<dbReference type="RefSeq" id="WP_203996271.1">
    <property type="nucleotide sequence ID" value="NZ_BOPB01000009.1"/>
</dbReference>
<protein>
    <recommendedName>
        <fullName evidence="3">Condensation domain-containing protein</fullName>
    </recommendedName>
</protein>
<organism evidence="1 2">
    <name type="scientific">Micromonospora lutea</name>
    <dbReference type="NCBI Taxonomy" id="419825"/>
    <lineage>
        <taxon>Bacteria</taxon>
        <taxon>Bacillati</taxon>
        <taxon>Actinomycetota</taxon>
        <taxon>Actinomycetes</taxon>
        <taxon>Micromonosporales</taxon>
        <taxon>Micromonosporaceae</taxon>
        <taxon>Micromonospora</taxon>
    </lineage>
</organism>
<evidence type="ECO:0008006" key="3">
    <source>
        <dbReference type="Google" id="ProtNLM"/>
    </source>
</evidence>
<comment type="caution">
    <text evidence="1">The sequence shown here is derived from an EMBL/GenBank/DDBJ whole genome shotgun (WGS) entry which is preliminary data.</text>
</comment>
<dbReference type="SUPFAM" id="SSF52777">
    <property type="entry name" value="CoA-dependent acyltransferases"/>
    <property type="match status" value="2"/>
</dbReference>
<reference evidence="1 2" key="1">
    <citation type="submission" date="2021-01" db="EMBL/GenBank/DDBJ databases">
        <title>Whole genome shotgun sequence of Verrucosispora lutea NBRC 106530.</title>
        <authorList>
            <person name="Komaki H."/>
            <person name="Tamura T."/>
        </authorList>
    </citation>
    <scope>NUCLEOTIDE SEQUENCE [LARGE SCALE GENOMIC DNA]</scope>
    <source>
        <strain evidence="1 2">NBRC 106530</strain>
    </source>
</reference>
<dbReference type="EMBL" id="BOPB01000009">
    <property type="protein sequence ID" value="GIJ21064.1"/>
    <property type="molecule type" value="Genomic_DNA"/>
</dbReference>